<dbReference type="AlphaFoldDB" id="A0A8H6RAX2"/>
<evidence type="ECO:0000259" key="1">
    <source>
        <dbReference type="Pfam" id="PF26640"/>
    </source>
</evidence>
<dbReference type="PANTHER" id="PTHR10622:SF12">
    <property type="entry name" value="HET DOMAIN-CONTAINING PROTEIN"/>
    <property type="match status" value="1"/>
</dbReference>
<dbReference type="Pfam" id="PF26640">
    <property type="entry name" value="DUF8212"/>
    <property type="match status" value="1"/>
</dbReference>
<feature type="domain" description="DUF8212" evidence="1">
    <location>
        <begin position="114"/>
        <end position="172"/>
    </location>
</feature>
<dbReference type="InterPro" id="IPR058525">
    <property type="entry name" value="DUF8212"/>
</dbReference>
<evidence type="ECO:0000313" key="3">
    <source>
        <dbReference type="Proteomes" id="UP000660729"/>
    </source>
</evidence>
<accession>A0A8H6RAX2</accession>
<sequence>MKNEEHSFVWDWDAYALCRWFTRGWTLQEMMAPSFLMFYNSSWKPIGTLVELSERVAQVTGVHEEALRRHWPVSSYSIAQRMSWASGRQLAWHFRHKSSHYIWRRRQVLREAARLQEEIMRTHSDQTLFAWLAFRTEPGEYEEGGDTTEKGQLDLLADTPDAFEKCGQVVPLVPEDHKSSPAYQVTDTGLFAEQSAVEYGDFGATIKK</sequence>
<dbReference type="PANTHER" id="PTHR10622">
    <property type="entry name" value="HET DOMAIN-CONTAINING PROTEIN"/>
    <property type="match status" value="1"/>
</dbReference>
<proteinExistence type="predicted"/>
<keyword evidence="3" id="KW-1185">Reference proteome</keyword>
<dbReference type="EMBL" id="JABCIY010000248">
    <property type="protein sequence ID" value="KAF7186681.1"/>
    <property type="molecule type" value="Genomic_DNA"/>
</dbReference>
<dbReference type="OrthoDB" id="20872at2759"/>
<reference evidence="2" key="1">
    <citation type="submission" date="2020-04" db="EMBL/GenBank/DDBJ databases">
        <title>Draft genome resource of the tomato pathogen Pseudocercospora fuligena.</title>
        <authorList>
            <person name="Zaccaron A."/>
        </authorList>
    </citation>
    <scope>NUCLEOTIDE SEQUENCE</scope>
    <source>
        <strain evidence="2">PF001</strain>
    </source>
</reference>
<organism evidence="2 3">
    <name type="scientific">Pseudocercospora fuligena</name>
    <dbReference type="NCBI Taxonomy" id="685502"/>
    <lineage>
        <taxon>Eukaryota</taxon>
        <taxon>Fungi</taxon>
        <taxon>Dikarya</taxon>
        <taxon>Ascomycota</taxon>
        <taxon>Pezizomycotina</taxon>
        <taxon>Dothideomycetes</taxon>
        <taxon>Dothideomycetidae</taxon>
        <taxon>Mycosphaerellales</taxon>
        <taxon>Mycosphaerellaceae</taxon>
        <taxon>Pseudocercospora</taxon>
    </lineage>
</organism>
<dbReference type="Proteomes" id="UP000660729">
    <property type="component" value="Unassembled WGS sequence"/>
</dbReference>
<gene>
    <name evidence="2" type="ORF">HII31_11913</name>
</gene>
<comment type="caution">
    <text evidence="2">The sequence shown here is derived from an EMBL/GenBank/DDBJ whole genome shotgun (WGS) entry which is preliminary data.</text>
</comment>
<protein>
    <submittedName>
        <fullName evidence="2">Vegetative incompatibility protein HET-E-1</fullName>
    </submittedName>
</protein>
<evidence type="ECO:0000313" key="2">
    <source>
        <dbReference type="EMBL" id="KAF7186681.1"/>
    </source>
</evidence>
<name>A0A8H6RAX2_9PEZI</name>